<evidence type="ECO:0000256" key="11">
    <source>
        <dbReference type="ARBA" id="ARBA00023065"/>
    </source>
</evidence>
<dbReference type="EMBL" id="JBJXBP010000008">
    <property type="protein sequence ID" value="KAL3814351.1"/>
    <property type="molecule type" value="Genomic_DNA"/>
</dbReference>
<evidence type="ECO:0000256" key="1">
    <source>
        <dbReference type="ARBA" id="ARBA00004127"/>
    </source>
</evidence>
<feature type="transmembrane region" description="Helical" evidence="15">
    <location>
        <begin position="1035"/>
        <end position="1057"/>
    </location>
</feature>
<dbReference type="SUPFAM" id="SSF51735">
    <property type="entry name" value="NAD(P)-binding Rossmann-fold domains"/>
    <property type="match status" value="1"/>
</dbReference>
<keyword evidence="19" id="KW-1185">Reference proteome</keyword>
<dbReference type="GO" id="GO:0006813">
    <property type="term" value="P:potassium ion transport"/>
    <property type="evidence" value="ECO:0007669"/>
    <property type="project" value="UniProtKB-KW"/>
</dbReference>
<evidence type="ECO:0000256" key="4">
    <source>
        <dbReference type="ARBA" id="ARBA00022449"/>
    </source>
</evidence>
<evidence type="ECO:0000259" key="16">
    <source>
        <dbReference type="PROSITE" id="PS50850"/>
    </source>
</evidence>
<keyword evidence="5" id="KW-0633">Potassium transport</keyword>
<feature type="transmembrane region" description="Helical" evidence="15">
    <location>
        <begin position="1249"/>
        <end position="1273"/>
    </location>
</feature>
<feature type="region of interest" description="Disordered" evidence="14">
    <location>
        <begin position="1419"/>
        <end position="1448"/>
    </location>
</feature>
<feature type="transmembrane region" description="Helical" evidence="15">
    <location>
        <begin position="1069"/>
        <end position="1090"/>
    </location>
</feature>
<sequence>MNGYDIVFRKNSLTTMSFAPRPCPHFSNIPSACGHLVHVPSLSIHQRTNHHLVYRKHNIFKGTPLLPYSVSGGKGIGHAKRVRFRVRASLDVSGAVDVINDLGLDTLTFLAVTVLVIPGFKMIKASPILGFFFAGVVLNQLGLIRNITDVKVLSEWGILFLLFEMGLELSLARLKALAKFAFGLGLTQMSVSRVKVLLSTLAFTAFELPPNGAIGTRILEFLFHSRSDLVNIRSIDEAVVIGAALSLSSSAFVLQLLAEKGELPTRFGSATLGILLLQFPIPMAFFPLSLELDSEGYVQCLTYEDIAVVPLLVILPVLESQRMQVILTCQKVLGLRMRTANKQIKNLVEESIWPMLAKESLKALGGLGLLSLGGKFLLRRVFEVVAETRSSEAFVALCLLTVAGTSLITQKLGFSDTLGAFLAGALLAETNFRTQIEADIRPFRGLLLGLFFVTTGTSIDMQLLIREWPNVFSLLAGLIVIKTLIITAIGPRVGLSLKESVRIGLLLSQGGEFGFVVFSLANRLGVLPLELNKLLIIVVVLSMALTPLLNDLGRKASDFIAENFEDESEIDESVNFDASEPVVIVGFGQKAQVLANFLSTPLASGLDGDAGWPYVAFDLDVSVVKVSAADFVTFDLVVPSIGSTCRRQLKSFLVTQTSRKLGFPVLYGDGTRPAVLQSAGINSPKAVMVMYTGKERTIKAVQRLRLAFPAIPIYARAQDMMHLLDLKKAGATDALLENAEELHLSDTSLQLGSKLLKGLGVMSDDVTFLRQLVRDSMELQAQDTLERTEEQQDQFNVRKPLQVRVVDFVGAPTPSEKDESFKRTNEDIILKSAAKFDQPNDDDDDEEEAKGVLYCDIEDTENKIESHIDEVDDMKDPIGIGIGIGIANEERFLVYNKFLNEISGVISKRGKAYPGELTRSALVTCVIAACGGLIFGYDIGISGGVTSMPIFLKKFFPKVYEREVMNVAGTNQYCKFYDIFLTLFTSSLYLAALVSSMVAGTVTRAFGRKLSMIFGGLLFLAGAILNAFASHVYMLILGRIFLGLGIGFANQAVPVYLSEMAPYRYRGGCNMLFQLSITLGILLANAINYATSKSKTDLGWRLSLGLAAIPAIVFIIGSVIVPDTPNSLIERGKQEEAKIKLRHIRGVEDIDDEFDDMLAASIESNKVEHPWVKLFCCRKYRPQLVFVILIPFFQQFTGMNVFMFYAPVLFKTIGFGDSASLGSSLITGAVNMIATFVSIYYVDKIGRRFLFIQGGIQMFICQMVITACIAWKFGTNGNPGVLPTWFAAIVVVAICVYVAGFAWSWGPLGWLVPSEILPLEVRSVGQTTNVFVNMVCTFFIAEVFLLMMCKMKFGLFIFFSVFVIIMTVFIIFFLPETKGIPIEEMSEIWEKHWFWNRYVKEQVGRTLIQPIAGTSSNPQITLPLKSATTSKSDPTNVNPENTLPEAQNHESLTLDSHMEVDEEDNGNRFDNYGFSVPGFLRKVLVEELGNDTGLHHKLIVIAVHSVLLESGFVGFDPNAEVVINGFRAIEIWPSVVLQSMFSIAHIFLPLICYYIFRDIDVCIAFFCFPCGINSHLLLHSGLGNIVPVYCNLFFIIPFYLSPLLAFMYSSRRHLIIFFTMSPSFFILSHRIGPSALGPALLFSLKLNHELLPGVISCFLMTYQKTLPFLITLPSSFPQEPRTTRFLHFMLLTDNMKGSIDNVPGSLSPKHPSTSAFANEGSSHLKLTDSIEVFLSLSTSIFALDSLGISTMKLNTPSPKCRGISCHGEICTINKSKCRMLNYTYLPYFNQIMGKNLFTTKPGQQIKRQEDLISNILKTNFNYYLVSPLHWYGKWFGSTIYHRHVIMLSLYLKIGLVHLHCLKLGLISSWKAYGAFKFNHEIIDTHIPRTLNISLTLLSNDLDEEIYFNLHYYRPHLCTYLGSLYYFTFFLVFCLILPKITCKIFALHTCTLYKKILWLLVLCHSNWHQKKPNRYLMTDFHILECDRNLDVSSSFADWRNMGPLFINGAVESNLLIKDPLQLKSLNRSAYHVSIIYVRSNKKVHI</sequence>
<dbReference type="GO" id="GO:0012505">
    <property type="term" value="C:endomembrane system"/>
    <property type="evidence" value="ECO:0007669"/>
    <property type="project" value="UniProtKB-SubCell"/>
</dbReference>
<keyword evidence="6" id="KW-0762">Sugar transport</keyword>
<dbReference type="Pfam" id="PF02254">
    <property type="entry name" value="TrkA_N"/>
    <property type="match status" value="1"/>
</dbReference>
<dbReference type="Pfam" id="PF00083">
    <property type="entry name" value="Sugar_tr"/>
    <property type="match status" value="1"/>
</dbReference>
<accession>A0ABD3RRD4</accession>
<dbReference type="InterPro" id="IPR003663">
    <property type="entry name" value="Sugar/inositol_transpt"/>
</dbReference>
<feature type="transmembrane region" description="Helical" evidence="15">
    <location>
        <begin position="1535"/>
        <end position="1556"/>
    </location>
</feature>
<dbReference type="CDD" id="cd17361">
    <property type="entry name" value="MFS_STP"/>
    <property type="match status" value="1"/>
</dbReference>
<feature type="transmembrane region" description="Helical" evidence="15">
    <location>
        <begin position="1916"/>
        <end position="1937"/>
    </location>
</feature>
<feature type="domain" description="RCK N-terminal" evidence="17">
    <location>
        <begin position="579"/>
        <end position="736"/>
    </location>
</feature>
<keyword evidence="12 15" id="KW-0472">Membrane</keyword>
<dbReference type="PROSITE" id="PS00216">
    <property type="entry name" value="SUGAR_TRANSPORT_1"/>
    <property type="match status" value="1"/>
</dbReference>
<feature type="domain" description="Major facilitator superfamily (MFS) profile" evidence="16">
    <location>
        <begin position="924"/>
        <end position="1378"/>
    </location>
</feature>
<dbReference type="InterPro" id="IPR006153">
    <property type="entry name" value="Cation/H_exchanger_TM"/>
</dbReference>
<evidence type="ECO:0000256" key="3">
    <source>
        <dbReference type="ARBA" id="ARBA00022448"/>
    </source>
</evidence>
<feature type="transmembrane region" description="Helical" evidence="15">
    <location>
        <begin position="1586"/>
        <end position="1607"/>
    </location>
</feature>
<evidence type="ECO:0000256" key="10">
    <source>
        <dbReference type="ARBA" id="ARBA00022989"/>
    </source>
</evidence>
<name>A0ABD3RRD4_9LAMI</name>
<evidence type="ECO:0000256" key="7">
    <source>
        <dbReference type="ARBA" id="ARBA00022692"/>
    </source>
</evidence>
<dbReference type="GO" id="GO:0015297">
    <property type="term" value="F:antiporter activity"/>
    <property type="evidence" value="ECO:0007669"/>
    <property type="project" value="UniProtKB-KW"/>
</dbReference>
<dbReference type="InterPro" id="IPR036291">
    <property type="entry name" value="NAD(P)-bd_dom_sf"/>
</dbReference>
<dbReference type="PRINTS" id="PR00171">
    <property type="entry name" value="SUGRTRNSPORT"/>
</dbReference>
<reference evidence="18 19" key="1">
    <citation type="submission" date="2024-12" db="EMBL/GenBank/DDBJ databases">
        <title>The unique morphological basis and parallel evolutionary history of personate flowers in Penstemon.</title>
        <authorList>
            <person name="Depatie T.H."/>
            <person name="Wessinger C.A."/>
        </authorList>
    </citation>
    <scope>NUCLEOTIDE SEQUENCE [LARGE SCALE GENOMIC DNA]</scope>
    <source>
        <strain evidence="18">WTNN_2</strain>
        <tissue evidence="18">Leaf</tissue>
    </source>
</reference>
<feature type="transmembrane region" description="Helical" evidence="15">
    <location>
        <begin position="1010"/>
        <end position="1029"/>
    </location>
</feature>
<evidence type="ECO:0000256" key="13">
    <source>
        <dbReference type="ARBA" id="ARBA00044504"/>
    </source>
</evidence>
<evidence type="ECO:0000313" key="18">
    <source>
        <dbReference type="EMBL" id="KAL3814351.1"/>
    </source>
</evidence>
<evidence type="ECO:0000256" key="6">
    <source>
        <dbReference type="ARBA" id="ARBA00022597"/>
    </source>
</evidence>
<comment type="similarity">
    <text evidence="2">Belongs to the major facilitator superfamily. Sugar transporter (TC 2.A.1.1) family.</text>
</comment>
<comment type="subcellular location">
    <subcellularLocation>
        <location evidence="1">Endomembrane system</location>
        <topology evidence="1">Multi-pass membrane protein</topology>
    </subcellularLocation>
</comment>
<dbReference type="PROSITE" id="PS50850">
    <property type="entry name" value="MFS"/>
    <property type="match status" value="1"/>
</dbReference>
<evidence type="ECO:0000256" key="2">
    <source>
        <dbReference type="ARBA" id="ARBA00010992"/>
    </source>
</evidence>
<comment type="similarity">
    <text evidence="13">Belongs to the major facilitator superfamily. Phosphate:H(+) symporter (TC 2.A.1.9) family.</text>
</comment>
<evidence type="ECO:0000313" key="19">
    <source>
        <dbReference type="Proteomes" id="UP001634393"/>
    </source>
</evidence>
<dbReference type="PANTHER" id="PTHR46157:SF4">
    <property type="entry name" value="K(+) EFFLUX ANTIPORTER 3, CHLOROPLASTIC"/>
    <property type="match status" value="1"/>
</dbReference>
<evidence type="ECO:0000256" key="8">
    <source>
        <dbReference type="ARBA" id="ARBA00022847"/>
    </source>
</evidence>
<keyword evidence="4" id="KW-0050">Antiport</keyword>
<keyword evidence="8" id="KW-0769">Symport</keyword>
<dbReference type="SUPFAM" id="SSF103473">
    <property type="entry name" value="MFS general substrate transporter"/>
    <property type="match status" value="1"/>
</dbReference>
<gene>
    <name evidence="18" type="ORF">ACJIZ3_015619</name>
</gene>
<dbReference type="FunFam" id="3.40.50.720:FF:000036">
    <property type="entry name" value="Glutathione-regulated potassium-efflux system protein KefB"/>
    <property type="match status" value="1"/>
</dbReference>
<dbReference type="InterPro" id="IPR005828">
    <property type="entry name" value="MFS_sugar_transport-like"/>
</dbReference>
<evidence type="ECO:0000259" key="17">
    <source>
        <dbReference type="PROSITE" id="PS51201"/>
    </source>
</evidence>
<dbReference type="PANTHER" id="PTHR46157">
    <property type="entry name" value="K(+) EFFLUX ANTIPORTER 3, CHLOROPLASTIC"/>
    <property type="match status" value="1"/>
</dbReference>
<comment type="caution">
    <text evidence="18">The sequence shown here is derived from an EMBL/GenBank/DDBJ whole genome shotgun (WGS) entry which is preliminary data.</text>
</comment>
<dbReference type="Gene3D" id="3.40.50.720">
    <property type="entry name" value="NAD(P)-binding Rossmann-like Domain"/>
    <property type="match status" value="1"/>
</dbReference>
<dbReference type="InterPro" id="IPR036259">
    <property type="entry name" value="MFS_trans_sf"/>
</dbReference>
<dbReference type="GO" id="GO:0016020">
    <property type="term" value="C:membrane"/>
    <property type="evidence" value="ECO:0007669"/>
    <property type="project" value="UniProtKB-ARBA"/>
</dbReference>
<keyword evidence="10 15" id="KW-1133">Transmembrane helix</keyword>
<feature type="transmembrane region" description="Helical" evidence="15">
    <location>
        <begin position="1102"/>
        <end position="1121"/>
    </location>
</feature>
<dbReference type="Gene3D" id="1.20.1530.20">
    <property type="match status" value="1"/>
</dbReference>
<evidence type="ECO:0000256" key="9">
    <source>
        <dbReference type="ARBA" id="ARBA00022958"/>
    </source>
</evidence>
<evidence type="ECO:0000256" key="14">
    <source>
        <dbReference type="SAM" id="MobiDB-lite"/>
    </source>
</evidence>
<keyword evidence="3" id="KW-0813">Transport</keyword>
<dbReference type="InterPro" id="IPR038770">
    <property type="entry name" value="Na+/solute_symporter_sf"/>
</dbReference>
<dbReference type="FunFam" id="1.20.1250.20:FF:000002">
    <property type="entry name" value="Sugar transport protein 13"/>
    <property type="match status" value="1"/>
</dbReference>
<keyword evidence="7 15" id="KW-0812">Transmembrane</keyword>
<feature type="transmembrane region" description="Helical" evidence="15">
    <location>
        <begin position="1353"/>
        <end position="1374"/>
    </location>
</feature>
<feature type="transmembrane region" description="Helical" evidence="15">
    <location>
        <begin position="1184"/>
        <end position="1205"/>
    </location>
</feature>
<dbReference type="NCBIfam" id="TIGR00879">
    <property type="entry name" value="SP"/>
    <property type="match status" value="1"/>
</dbReference>
<evidence type="ECO:0000256" key="15">
    <source>
        <dbReference type="SAM" id="Phobius"/>
    </source>
</evidence>
<keyword evidence="9" id="KW-0630">Potassium</keyword>
<organism evidence="18 19">
    <name type="scientific">Penstemon smallii</name>
    <dbReference type="NCBI Taxonomy" id="265156"/>
    <lineage>
        <taxon>Eukaryota</taxon>
        <taxon>Viridiplantae</taxon>
        <taxon>Streptophyta</taxon>
        <taxon>Embryophyta</taxon>
        <taxon>Tracheophyta</taxon>
        <taxon>Spermatophyta</taxon>
        <taxon>Magnoliopsida</taxon>
        <taxon>eudicotyledons</taxon>
        <taxon>Gunneridae</taxon>
        <taxon>Pentapetalae</taxon>
        <taxon>asterids</taxon>
        <taxon>lamiids</taxon>
        <taxon>Lamiales</taxon>
        <taxon>Plantaginaceae</taxon>
        <taxon>Cheloneae</taxon>
        <taxon>Penstemon</taxon>
    </lineage>
</organism>
<feature type="transmembrane region" description="Helical" evidence="15">
    <location>
        <begin position="1327"/>
        <end position="1347"/>
    </location>
</feature>
<feature type="transmembrane region" description="Helical" evidence="15">
    <location>
        <begin position="979"/>
        <end position="998"/>
    </location>
</feature>
<dbReference type="InterPro" id="IPR020846">
    <property type="entry name" value="MFS_dom"/>
</dbReference>
<feature type="transmembrane region" description="Helical" evidence="15">
    <location>
        <begin position="1285"/>
        <end position="1306"/>
    </location>
</feature>
<evidence type="ECO:0000256" key="5">
    <source>
        <dbReference type="ARBA" id="ARBA00022538"/>
    </source>
</evidence>
<evidence type="ECO:0008006" key="20">
    <source>
        <dbReference type="Google" id="ProtNLM"/>
    </source>
</evidence>
<dbReference type="PROSITE" id="PS51201">
    <property type="entry name" value="RCK_N"/>
    <property type="match status" value="1"/>
</dbReference>
<dbReference type="InterPro" id="IPR005829">
    <property type="entry name" value="Sugar_transporter_CS"/>
</dbReference>
<dbReference type="Gene3D" id="1.20.1250.20">
    <property type="entry name" value="MFS general substrate transporter like domains"/>
    <property type="match status" value="1"/>
</dbReference>
<dbReference type="Proteomes" id="UP001634393">
    <property type="component" value="Unassembled WGS sequence"/>
</dbReference>
<protein>
    <recommendedName>
        <fullName evidence="20">Major facilitator superfamily (MFS) profile domain-containing protein</fullName>
    </recommendedName>
</protein>
<dbReference type="InterPro" id="IPR003148">
    <property type="entry name" value="RCK_N"/>
</dbReference>
<feature type="transmembrane region" description="Helical" evidence="15">
    <location>
        <begin position="1225"/>
        <end position="1242"/>
    </location>
</feature>
<dbReference type="InterPro" id="IPR044778">
    <property type="entry name" value="MFS_STP/MST-like_plant"/>
</dbReference>
<feature type="transmembrane region" description="Helical" evidence="15">
    <location>
        <begin position="1614"/>
        <end position="1631"/>
    </location>
</feature>
<keyword evidence="11" id="KW-0406">Ion transport</keyword>
<dbReference type="PROSITE" id="PS00217">
    <property type="entry name" value="SUGAR_TRANSPORT_2"/>
    <property type="match status" value="1"/>
</dbReference>
<proteinExistence type="inferred from homology"/>
<dbReference type="Pfam" id="PF00999">
    <property type="entry name" value="Na_H_Exchanger"/>
    <property type="match status" value="1"/>
</dbReference>
<dbReference type="GO" id="GO:0015293">
    <property type="term" value="F:symporter activity"/>
    <property type="evidence" value="ECO:0007669"/>
    <property type="project" value="UniProtKB-KW"/>
</dbReference>
<evidence type="ECO:0000256" key="12">
    <source>
        <dbReference type="ARBA" id="ARBA00023136"/>
    </source>
</evidence>